<proteinExistence type="predicted"/>
<dbReference type="RefSeq" id="WP_177197240.1">
    <property type="nucleotide sequence ID" value="NZ_FOUI01000005.1"/>
</dbReference>
<feature type="domain" description="Transposase InsH N-terminal" evidence="1">
    <location>
        <begin position="16"/>
        <end position="84"/>
    </location>
</feature>
<dbReference type="STRING" id="1720063.SAMN05216217_105161"/>
<dbReference type="Proteomes" id="UP000243629">
    <property type="component" value="Unassembled WGS sequence"/>
</dbReference>
<accession>A0A1I4R155</accession>
<protein>
    <recommendedName>
        <fullName evidence="1">Transposase InsH N-terminal domain-containing protein</fullName>
    </recommendedName>
</protein>
<feature type="non-terminal residue" evidence="2">
    <location>
        <position position="84"/>
    </location>
</feature>
<dbReference type="InterPro" id="IPR008490">
    <property type="entry name" value="Transposase_InsH_N"/>
</dbReference>
<evidence type="ECO:0000259" key="1">
    <source>
        <dbReference type="Pfam" id="PF05598"/>
    </source>
</evidence>
<dbReference type="AlphaFoldDB" id="A0A1I4R155"/>
<gene>
    <name evidence="2" type="ORF">SAMN05216217_105161</name>
</gene>
<dbReference type="Pfam" id="PF05598">
    <property type="entry name" value="DUF772"/>
    <property type="match status" value="1"/>
</dbReference>
<evidence type="ECO:0000313" key="2">
    <source>
        <dbReference type="EMBL" id="SFM46052.1"/>
    </source>
</evidence>
<name>A0A1I4R155_9GAMM</name>
<sequence>MRGADITQESLFTVAKLDDFVPATHPLRAIRKLADTALQRMSALFDTLYADTGRASIAPEKLMRAQLLQLFYSLRSERMLMEQL</sequence>
<organism evidence="2 3">
    <name type="scientific">Halopseudomonas yangmingensis</name>
    <dbReference type="NCBI Taxonomy" id="1720063"/>
    <lineage>
        <taxon>Bacteria</taxon>
        <taxon>Pseudomonadati</taxon>
        <taxon>Pseudomonadota</taxon>
        <taxon>Gammaproteobacteria</taxon>
        <taxon>Pseudomonadales</taxon>
        <taxon>Pseudomonadaceae</taxon>
        <taxon>Halopseudomonas</taxon>
    </lineage>
</organism>
<reference evidence="3" key="1">
    <citation type="submission" date="2016-10" db="EMBL/GenBank/DDBJ databases">
        <authorList>
            <person name="Varghese N."/>
            <person name="Submissions S."/>
        </authorList>
    </citation>
    <scope>NUCLEOTIDE SEQUENCE [LARGE SCALE GENOMIC DNA]</scope>
    <source>
        <strain evidence="3">DSM 24213</strain>
    </source>
</reference>
<evidence type="ECO:0000313" key="3">
    <source>
        <dbReference type="Proteomes" id="UP000243629"/>
    </source>
</evidence>
<dbReference type="EMBL" id="FOUI01000005">
    <property type="protein sequence ID" value="SFM46052.1"/>
    <property type="molecule type" value="Genomic_DNA"/>
</dbReference>
<keyword evidence="3" id="KW-1185">Reference proteome</keyword>